<evidence type="ECO:0000313" key="1">
    <source>
        <dbReference type="EMBL" id="KKN46381.1"/>
    </source>
</evidence>
<dbReference type="AlphaFoldDB" id="A0A0F9TBR4"/>
<gene>
    <name evidence="1" type="ORF">LCGC14_0673570</name>
</gene>
<name>A0A0F9TBR4_9ZZZZ</name>
<organism evidence="1">
    <name type="scientific">marine sediment metagenome</name>
    <dbReference type="NCBI Taxonomy" id="412755"/>
    <lineage>
        <taxon>unclassified sequences</taxon>
        <taxon>metagenomes</taxon>
        <taxon>ecological metagenomes</taxon>
    </lineage>
</organism>
<dbReference type="EMBL" id="LAZR01001334">
    <property type="protein sequence ID" value="KKN46381.1"/>
    <property type="molecule type" value="Genomic_DNA"/>
</dbReference>
<comment type="caution">
    <text evidence="1">The sequence shown here is derived from an EMBL/GenBank/DDBJ whole genome shotgun (WGS) entry which is preliminary data.</text>
</comment>
<proteinExistence type="predicted"/>
<accession>A0A0F9TBR4</accession>
<sequence length="130" mass="14712">MAGRKDCDGILWRELEIAGITPVRLPIVRQAEVPTRIIGTLEPMRWGFRRAWYYWVADGPGIPPAYAAELHRRHGNDVRVDGHCLSPSPLKWHKGFAVGMYHIDTPEGLKALADTIKRVYTEAHAMLEKA</sequence>
<reference evidence="1" key="1">
    <citation type="journal article" date="2015" name="Nature">
        <title>Complex archaea that bridge the gap between prokaryotes and eukaryotes.</title>
        <authorList>
            <person name="Spang A."/>
            <person name="Saw J.H."/>
            <person name="Jorgensen S.L."/>
            <person name="Zaremba-Niedzwiedzka K."/>
            <person name="Martijn J."/>
            <person name="Lind A.E."/>
            <person name="van Eijk R."/>
            <person name="Schleper C."/>
            <person name="Guy L."/>
            <person name="Ettema T.J."/>
        </authorList>
    </citation>
    <scope>NUCLEOTIDE SEQUENCE</scope>
</reference>
<protein>
    <submittedName>
        <fullName evidence="1">Uncharacterized protein</fullName>
    </submittedName>
</protein>